<organism evidence="1 2">
    <name type="scientific">Chryseobacterium gleum</name>
    <name type="common">Flavobacterium gleum</name>
    <dbReference type="NCBI Taxonomy" id="250"/>
    <lineage>
        <taxon>Bacteria</taxon>
        <taxon>Pseudomonadati</taxon>
        <taxon>Bacteroidota</taxon>
        <taxon>Flavobacteriia</taxon>
        <taxon>Flavobacteriales</taxon>
        <taxon>Weeksellaceae</taxon>
        <taxon>Chryseobacterium group</taxon>
        <taxon>Chryseobacterium</taxon>
    </lineage>
</organism>
<accession>A0A448B8X8</accession>
<dbReference type="RefSeq" id="WP_002981599.1">
    <property type="nucleotide sequence ID" value="NZ_CP068486.1"/>
</dbReference>
<dbReference type="KEGG" id="cgle:NCTC11432_04568"/>
<evidence type="ECO:0000313" key="1">
    <source>
        <dbReference type="EMBL" id="VEE10997.1"/>
    </source>
</evidence>
<sequence>MKAFLNERMYLDGQDWIPETLEEFNRNIDNLLDILHSFLFLPNVELFYSSVELGKLFNNIDMLDEVTDYSITNPVHKIRQLLLEAESKDWTIQKKQQVDHRYYYIFDSGAQTAYVNDKSFAEACEYKYLGNKVYIINFYSSEFSKNSTILISRANLKPPIITTGHNVDCLTEVKKAIEWFHSNRDQRSYTWNKKHGENGVGVIPNKNEQVSPLECSQDDAKLFLEEAIGYRKSNELYNYDPSNNKFMVWKCDAPGAQSFHAYHPIDQREVDLKVQQFITKTRE</sequence>
<dbReference type="AlphaFoldDB" id="A0A448B8X8"/>
<dbReference type="Proteomes" id="UP000279227">
    <property type="component" value="Chromosome"/>
</dbReference>
<proteinExistence type="predicted"/>
<name>A0A448B8X8_CHRGE</name>
<dbReference type="EMBL" id="LR134289">
    <property type="protein sequence ID" value="VEE10997.1"/>
    <property type="molecule type" value="Genomic_DNA"/>
</dbReference>
<dbReference type="STRING" id="525257.HMPREF0204_15238"/>
<gene>
    <name evidence="1" type="ORF">NCTC11432_04568</name>
</gene>
<dbReference type="GeneID" id="93023536"/>
<reference evidence="1 2" key="1">
    <citation type="submission" date="2018-12" db="EMBL/GenBank/DDBJ databases">
        <authorList>
            <consortium name="Pathogen Informatics"/>
        </authorList>
    </citation>
    <scope>NUCLEOTIDE SEQUENCE [LARGE SCALE GENOMIC DNA]</scope>
    <source>
        <strain evidence="1 2">NCTC11432</strain>
    </source>
</reference>
<protein>
    <submittedName>
        <fullName evidence="1">Uncharacterized protein</fullName>
    </submittedName>
</protein>
<evidence type="ECO:0000313" key="2">
    <source>
        <dbReference type="Proteomes" id="UP000279227"/>
    </source>
</evidence>